<reference evidence="1" key="1">
    <citation type="submission" date="2019-02" db="EMBL/GenBank/DDBJ databases">
        <authorList>
            <person name="Li S.-H."/>
        </authorList>
    </citation>
    <scope>NUCLEOTIDE SEQUENCE</scope>
    <source>
        <strain evidence="1">IMCC14734</strain>
    </source>
</reference>
<organism evidence="1 2">
    <name type="scientific">Candidatus Litorirhabdus singularis</name>
    <dbReference type="NCBI Taxonomy" id="2518993"/>
    <lineage>
        <taxon>Bacteria</taxon>
        <taxon>Pseudomonadati</taxon>
        <taxon>Pseudomonadota</taxon>
        <taxon>Gammaproteobacteria</taxon>
        <taxon>Cellvibrionales</taxon>
        <taxon>Halieaceae</taxon>
        <taxon>Candidatus Litorirhabdus</taxon>
    </lineage>
</organism>
<sequence length="160" mass="17443">MAEAMMAYPEQRHPFEYKPVHPEGSATVLCQGRTVTLSHVGAGDGLLIRPEDLPEINGFTLKPEGACYEDLCIPVGESLVVEQDGARWFDLTAFADLLGQPYVADTAARVWSFADIPAKREGMMVDAMAPDFTVTDRAGQVVSLADLKGKKALIVTWSSW</sequence>
<gene>
    <name evidence="1" type="ORF">EYC98_06650</name>
</gene>
<comment type="caution">
    <text evidence="1">The sequence shown here is derived from an EMBL/GenBank/DDBJ whole genome shotgun (WGS) entry which is preliminary data.</text>
</comment>
<keyword evidence="2" id="KW-1185">Reference proteome</keyword>
<evidence type="ECO:0000313" key="1">
    <source>
        <dbReference type="EMBL" id="MCX2980552.1"/>
    </source>
</evidence>
<dbReference type="Proteomes" id="UP001143362">
    <property type="component" value="Unassembled WGS sequence"/>
</dbReference>
<protein>
    <submittedName>
        <fullName evidence="1">Redoxin domain-containing protein</fullName>
    </submittedName>
</protein>
<dbReference type="EMBL" id="SHNN01000001">
    <property type="protein sequence ID" value="MCX2980552.1"/>
    <property type="molecule type" value="Genomic_DNA"/>
</dbReference>
<dbReference type="Gene3D" id="3.40.30.10">
    <property type="entry name" value="Glutaredoxin"/>
    <property type="match status" value="1"/>
</dbReference>
<dbReference type="InterPro" id="IPR036249">
    <property type="entry name" value="Thioredoxin-like_sf"/>
</dbReference>
<dbReference type="SUPFAM" id="SSF52833">
    <property type="entry name" value="Thioredoxin-like"/>
    <property type="match status" value="1"/>
</dbReference>
<accession>A0ABT3TGM6</accession>
<evidence type="ECO:0000313" key="2">
    <source>
        <dbReference type="Proteomes" id="UP001143362"/>
    </source>
</evidence>
<proteinExistence type="predicted"/>
<name>A0ABT3TGM6_9GAMM</name>